<feature type="transmembrane region" description="Helical" evidence="2">
    <location>
        <begin position="128"/>
        <end position="150"/>
    </location>
</feature>
<feature type="transmembrane region" description="Helical" evidence="2">
    <location>
        <begin position="12"/>
        <end position="35"/>
    </location>
</feature>
<evidence type="ECO:0000256" key="2">
    <source>
        <dbReference type="SAM" id="Phobius"/>
    </source>
</evidence>
<evidence type="ECO:0000256" key="1">
    <source>
        <dbReference type="ARBA" id="ARBA00022448"/>
    </source>
</evidence>
<protein>
    <recommendedName>
        <fullName evidence="4">Polysaccharide biosynthesis protein C-terminal domain-containing protein</fullName>
    </recommendedName>
</protein>
<keyword evidence="2" id="KW-0472">Membrane</keyword>
<proteinExistence type="predicted"/>
<keyword evidence="2" id="KW-0812">Transmembrane</keyword>
<comment type="caution">
    <text evidence="3">The sequence shown here is derived from an EMBL/GenBank/DDBJ whole genome shotgun (WGS) entry which is preliminary data.</text>
</comment>
<dbReference type="AlphaFoldDB" id="X1S3Q1"/>
<dbReference type="GO" id="GO:0015297">
    <property type="term" value="F:antiporter activity"/>
    <property type="evidence" value="ECO:0007669"/>
    <property type="project" value="InterPro"/>
</dbReference>
<name>X1S3Q1_9ZZZZ</name>
<feature type="transmembrane region" description="Helical" evidence="2">
    <location>
        <begin position="203"/>
        <end position="224"/>
    </location>
</feature>
<dbReference type="PANTHER" id="PTHR43298">
    <property type="entry name" value="MULTIDRUG RESISTANCE PROTEIN NORM-RELATED"/>
    <property type="match status" value="1"/>
</dbReference>
<keyword evidence="2" id="KW-1133">Transmembrane helix</keyword>
<dbReference type="InterPro" id="IPR002528">
    <property type="entry name" value="MATE_fam"/>
</dbReference>
<evidence type="ECO:0000313" key="3">
    <source>
        <dbReference type="EMBL" id="GAI87662.1"/>
    </source>
</evidence>
<feature type="transmembrane region" description="Helical" evidence="2">
    <location>
        <begin position="98"/>
        <end position="116"/>
    </location>
</feature>
<sequence length="225" mass="24553">MVAHIPNFGTEALAAILPAGFVSFIPGGFAIGAITSLNTFVSQSLGRGDKRDCSNYFWQAIYMGIVYFLAVVVIMWPTAPWIFKMMGHPPTVVGMEVIYLRIMLYAHIIAVINWSSGQFFMGIHRPIITMYASLCGQVVNVTANYVLIFGKFGFPAMGIAGAGWGTFIGIAVSACVNMSLYLSSNINATFKSRRTLNIDFSKMYDLLKVGLPAGFGLMVNVAFWA</sequence>
<dbReference type="PANTHER" id="PTHR43298:SF2">
    <property type="entry name" value="FMN_FAD EXPORTER YEEO-RELATED"/>
    <property type="match status" value="1"/>
</dbReference>
<dbReference type="EMBL" id="BARW01006293">
    <property type="protein sequence ID" value="GAI87662.1"/>
    <property type="molecule type" value="Genomic_DNA"/>
</dbReference>
<organism evidence="3">
    <name type="scientific">marine sediment metagenome</name>
    <dbReference type="NCBI Taxonomy" id="412755"/>
    <lineage>
        <taxon>unclassified sequences</taxon>
        <taxon>metagenomes</taxon>
        <taxon>ecological metagenomes</taxon>
    </lineage>
</organism>
<reference evidence="3" key="1">
    <citation type="journal article" date="2014" name="Front. Microbiol.">
        <title>High frequency of phylogenetically diverse reductive dehalogenase-homologous genes in deep subseafloor sedimentary metagenomes.</title>
        <authorList>
            <person name="Kawai M."/>
            <person name="Futagami T."/>
            <person name="Toyoda A."/>
            <person name="Takaki Y."/>
            <person name="Nishi S."/>
            <person name="Hori S."/>
            <person name="Arai W."/>
            <person name="Tsubouchi T."/>
            <person name="Morono Y."/>
            <person name="Uchiyama I."/>
            <person name="Ito T."/>
            <person name="Fujiyama A."/>
            <person name="Inagaki F."/>
            <person name="Takami H."/>
        </authorList>
    </citation>
    <scope>NUCLEOTIDE SEQUENCE</scope>
    <source>
        <strain evidence="3">Expedition CK06-06</strain>
    </source>
</reference>
<feature type="transmembrane region" description="Helical" evidence="2">
    <location>
        <begin position="162"/>
        <end position="182"/>
    </location>
</feature>
<feature type="non-terminal residue" evidence="3">
    <location>
        <position position="225"/>
    </location>
</feature>
<accession>X1S3Q1</accession>
<dbReference type="InterPro" id="IPR050222">
    <property type="entry name" value="MATE_MdtK"/>
</dbReference>
<dbReference type="GO" id="GO:0005886">
    <property type="term" value="C:plasma membrane"/>
    <property type="evidence" value="ECO:0007669"/>
    <property type="project" value="TreeGrafter"/>
</dbReference>
<keyword evidence="1" id="KW-0813">Transport</keyword>
<dbReference type="Pfam" id="PF01554">
    <property type="entry name" value="MatE"/>
    <property type="match status" value="1"/>
</dbReference>
<gene>
    <name evidence="3" type="ORF">S12H4_13216</name>
</gene>
<evidence type="ECO:0008006" key="4">
    <source>
        <dbReference type="Google" id="ProtNLM"/>
    </source>
</evidence>
<feature type="transmembrane region" description="Helical" evidence="2">
    <location>
        <begin position="56"/>
        <end position="78"/>
    </location>
</feature>
<dbReference type="GO" id="GO:0042910">
    <property type="term" value="F:xenobiotic transmembrane transporter activity"/>
    <property type="evidence" value="ECO:0007669"/>
    <property type="project" value="InterPro"/>
</dbReference>